<comment type="caution">
    <text evidence="8">The sequence shown here is derived from an EMBL/GenBank/DDBJ whole genome shotgun (WGS) entry which is preliminary data.</text>
</comment>
<dbReference type="Pfam" id="PF16870">
    <property type="entry name" value="OxoGdeHyase_C"/>
    <property type="match status" value="1"/>
</dbReference>
<evidence type="ECO:0000259" key="7">
    <source>
        <dbReference type="SMART" id="SM00861"/>
    </source>
</evidence>
<gene>
    <name evidence="8" type="primary">sucA</name>
    <name evidence="8" type="ORF">CXU22_07235</name>
</gene>
<feature type="compositionally biased region" description="Polar residues" evidence="6">
    <location>
        <begin position="50"/>
        <end position="60"/>
    </location>
</feature>
<dbReference type="GO" id="GO:0045252">
    <property type="term" value="C:oxoglutarate dehydrogenase complex"/>
    <property type="evidence" value="ECO:0007669"/>
    <property type="project" value="TreeGrafter"/>
</dbReference>
<dbReference type="NCBIfam" id="NF006914">
    <property type="entry name" value="PRK09404.1"/>
    <property type="match status" value="1"/>
</dbReference>
<evidence type="ECO:0000256" key="6">
    <source>
        <dbReference type="SAM" id="MobiDB-lite"/>
    </source>
</evidence>
<dbReference type="Gene3D" id="3.40.50.12470">
    <property type="match status" value="1"/>
</dbReference>
<dbReference type="Proteomes" id="UP000236000">
    <property type="component" value="Unassembled WGS sequence"/>
</dbReference>
<dbReference type="InterPro" id="IPR031717">
    <property type="entry name" value="ODO-1/KGD_C"/>
</dbReference>
<dbReference type="InterPro" id="IPR001017">
    <property type="entry name" value="DH_E1"/>
</dbReference>
<accession>A0A2N8HCC9</accession>
<dbReference type="InterPro" id="IPR029061">
    <property type="entry name" value="THDP-binding"/>
</dbReference>
<protein>
    <recommendedName>
        <fullName evidence="3">oxoglutarate dehydrogenase (succinyl-transferring)</fullName>
        <ecNumber evidence="3">1.2.4.2</ecNumber>
    </recommendedName>
</protein>
<dbReference type="Gene3D" id="3.40.50.11610">
    <property type="entry name" value="Multifunctional 2-oxoglutarate metabolism enzyme, C-terminal domain"/>
    <property type="match status" value="1"/>
</dbReference>
<evidence type="ECO:0000256" key="2">
    <source>
        <dbReference type="ARBA" id="ARBA00003906"/>
    </source>
</evidence>
<dbReference type="NCBIfam" id="TIGR00239">
    <property type="entry name" value="2oxo_dh_E1"/>
    <property type="match status" value="1"/>
</dbReference>
<dbReference type="OrthoDB" id="9759785at2"/>
<feature type="domain" description="Transketolase-like pyrimidine-binding" evidence="7">
    <location>
        <begin position="577"/>
        <end position="770"/>
    </location>
</feature>
<dbReference type="SMART" id="SM00861">
    <property type="entry name" value="Transket_pyr"/>
    <property type="match status" value="1"/>
</dbReference>
<name>A0A2N8HCC9_9BACT</name>
<dbReference type="GO" id="GO:0030976">
    <property type="term" value="F:thiamine pyrophosphate binding"/>
    <property type="evidence" value="ECO:0007669"/>
    <property type="project" value="InterPro"/>
</dbReference>
<dbReference type="EMBL" id="PJKA01000012">
    <property type="protein sequence ID" value="PNC17542.1"/>
    <property type="molecule type" value="Genomic_DNA"/>
</dbReference>
<dbReference type="EC" id="1.2.4.2" evidence="3"/>
<dbReference type="Pfam" id="PF00676">
    <property type="entry name" value="E1_dh"/>
    <property type="match status" value="1"/>
</dbReference>
<keyword evidence="4 8" id="KW-0560">Oxidoreductase</keyword>
<evidence type="ECO:0000256" key="1">
    <source>
        <dbReference type="ARBA" id="ARBA00001964"/>
    </source>
</evidence>
<dbReference type="CDD" id="cd02016">
    <property type="entry name" value="TPP_E1_OGDC_like"/>
    <property type="match status" value="1"/>
</dbReference>
<sequence>MNASIFSRLAPEEITALHESWKNDPLSVDPLWAAWFEGYELGSGGAPQERGNTGNGTDDSPYTVPPESAECRGRVNQLIRAYRVMGHQCSHFNPLASPDKACTPVNLEEMGFREEDMDQPANIGTFMDGRTFTLREIISHLQKTYCGAIGFEYHHIDNLEIRSWIEEKIKLRANGVDYGPEVRRDAFFHLCKAELFEEFLGKRFIGEKRFSLEGGEGAIVLLDALVKRCPAAGVSHIEMGMAHRGRLNVLANILHKPLKTIFHEFTPDYLPESPIGRSDVKYHLGYATTRHVDGQELHVRLSSNPSHLEAVYPVVEGRARAMQHNLEDAERKHVLPLVLHGDAAFAGQGLVAEVLNLSLLKGYRTGGTVHLIINNQIGFTTSPDEARSSRYATDVAQMLQSPILHINGESPEDLVWAAEFALQFRQQFGRDIILDMYCYRRLGHNETDQAAFTAPMQTKRIEARPTAAALYGTELRERGELTEQQEHDIREHIWDGMEQALQQMKENPADYILPATSQDADETPIPRTSVRTGISPELFQSVGNILTELPDGFTPHPTLEKRFLSRRREAFRDGGLLDWGMAEALAWGSLLTEDHHIRLSGQDCQRGTFSHRHAVLHDFNDGSLYTPLEKLNHGTTTFRIYNSSLSEASVLGFEYGYALDSPDALVMWEAQFGDFANGAQVIVDQFIAAAEAKWHQKNRIVLLLPHGYEGAGSEHSSARMERYLQLCADDNMQVINPTTPAQYFHALRRQVHQNVHKPLIVFTPKSLLSRAEAVSPHREFLTPSRFHEVLPDPDAPAPDQVTRAVFCTGKVYYDLAAYRKERNISDTIIIRLEQIYPLAQEQLTYLLAPYQKVRDFVWCQEEPSNMGAWGHLRNRLGRLFATSFRYAGRPPMACPAEGAKALHAAAQKRLIATAFGPRAQS</sequence>
<dbReference type="Pfam" id="PF02779">
    <property type="entry name" value="Transket_pyr"/>
    <property type="match status" value="1"/>
</dbReference>
<dbReference type="PIRSF" id="PIRSF000157">
    <property type="entry name" value="Oxoglu_dh_E1"/>
    <property type="match status" value="1"/>
</dbReference>
<evidence type="ECO:0000256" key="3">
    <source>
        <dbReference type="ARBA" id="ARBA00012280"/>
    </source>
</evidence>
<evidence type="ECO:0000313" key="8">
    <source>
        <dbReference type="EMBL" id="PNC17542.1"/>
    </source>
</evidence>
<dbReference type="InterPro" id="IPR011603">
    <property type="entry name" value="2oxoglutarate_DH_E1"/>
</dbReference>
<dbReference type="GO" id="GO:0006099">
    <property type="term" value="P:tricarboxylic acid cycle"/>
    <property type="evidence" value="ECO:0007669"/>
    <property type="project" value="TreeGrafter"/>
</dbReference>
<reference evidence="8 9" key="1">
    <citation type="journal article" date="2017" name="BMC Genomics">
        <title>Genome sequencing of 39 Akkermansia muciniphila isolates reveals its population structure, genomic and functional diverisity, and global distribution in mammalian gut microbiotas.</title>
        <authorList>
            <person name="Guo X."/>
            <person name="Li S."/>
            <person name="Zhang J."/>
            <person name="Wu F."/>
            <person name="Li X."/>
            <person name="Wu D."/>
            <person name="Zhang M."/>
            <person name="Ou Z."/>
            <person name="Jie Z."/>
            <person name="Yan Q."/>
            <person name="Li P."/>
            <person name="Yi J."/>
            <person name="Peng Y."/>
        </authorList>
    </citation>
    <scope>NUCLEOTIDE SEQUENCE [LARGE SCALE GENOMIC DNA]</scope>
    <source>
        <strain evidence="8 9">GP24</strain>
    </source>
</reference>
<dbReference type="GO" id="GO:0005829">
    <property type="term" value="C:cytosol"/>
    <property type="evidence" value="ECO:0007669"/>
    <property type="project" value="TreeGrafter"/>
</dbReference>
<evidence type="ECO:0000256" key="4">
    <source>
        <dbReference type="ARBA" id="ARBA00023002"/>
    </source>
</evidence>
<dbReference type="PANTHER" id="PTHR23152:SF4">
    <property type="entry name" value="2-OXOADIPATE DEHYDROGENASE COMPLEX COMPONENT E1"/>
    <property type="match status" value="1"/>
</dbReference>
<dbReference type="PANTHER" id="PTHR23152">
    <property type="entry name" value="2-OXOGLUTARATE DEHYDROGENASE"/>
    <property type="match status" value="1"/>
</dbReference>
<dbReference type="NCBIfam" id="NF008907">
    <property type="entry name" value="PRK12270.1"/>
    <property type="match status" value="1"/>
</dbReference>
<comment type="cofactor">
    <cofactor evidence="1">
        <name>thiamine diphosphate</name>
        <dbReference type="ChEBI" id="CHEBI:58937"/>
    </cofactor>
</comment>
<dbReference type="Gene3D" id="3.40.50.970">
    <property type="match status" value="1"/>
</dbReference>
<evidence type="ECO:0000313" key="9">
    <source>
        <dbReference type="Proteomes" id="UP000236000"/>
    </source>
</evidence>
<comment type="function">
    <text evidence="2">E1 component of the 2-oxoglutarate dehydrogenase (OGDH) complex which catalyzes the decarboxylation of 2-oxoglutarate, the first step in the conversion of 2-oxoglutarate to succinyl-CoA and CO(2).</text>
</comment>
<keyword evidence="5" id="KW-0786">Thiamine pyrophosphate</keyword>
<feature type="region of interest" description="Disordered" evidence="6">
    <location>
        <begin position="43"/>
        <end position="68"/>
    </location>
</feature>
<dbReference type="Gene3D" id="1.10.287.1150">
    <property type="entry name" value="TPP helical domain"/>
    <property type="match status" value="1"/>
</dbReference>
<dbReference type="AlphaFoldDB" id="A0A2N8HCC9"/>
<dbReference type="GO" id="GO:0004591">
    <property type="term" value="F:oxoglutarate dehydrogenase (succinyl-transferring) activity"/>
    <property type="evidence" value="ECO:0007669"/>
    <property type="project" value="UniProtKB-EC"/>
</dbReference>
<dbReference type="InterPro" id="IPR005475">
    <property type="entry name" value="Transketolase-like_Pyr-bd"/>
</dbReference>
<dbReference type="RefSeq" id="WP_102714040.1">
    <property type="nucleotide sequence ID" value="NZ_PJKA01000012.1"/>
</dbReference>
<dbReference type="SUPFAM" id="SSF52518">
    <property type="entry name" value="Thiamin diphosphate-binding fold (THDP-binding)"/>
    <property type="match status" value="2"/>
</dbReference>
<organism evidence="8 9">
    <name type="scientific">Akkermansia muciniphila</name>
    <dbReference type="NCBI Taxonomy" id="239935"/>
    <lineage>
        <taxon>Bacteria</taxon>
        <taxon>Pseudomonadati</taxon>
        <taxon>Verrucomicrobiota</taxon>
        <taxon>Verrucomicrobiia</taxon>
        <taxon>Verrucomicrobiales</taxon>
        <taxon>Akkermansiaceae</taxon>
        <taxon>Akkermansia</taxon>
    </lineage>
</organism>
<proteinExistence type="predicted"/>
<dbReference type="InterPro" id="IPR042179">
    <property type="entry name" value="KGD_C_sf"/>
</dbReference>
<evidence type="ECO:0000256" key="5">
    <source>
        <dbReference type="ARBA" id="ARBA00023052"/>
    </source>
</evidence>